<dbReference type="RefSeq" id="WP_379978285.1">
    <property type="nucleotide sequence ID" value="NZ_JBHSFV010000004.1"/>
</dbReference>
<protein>
    <submittedName>
        <fullName evidence="2">Porin family protein</fullName>
    </submittedName>
</protein>
<keyword evidence="3" id="KW-1185">Reference proteome</keyword>
<dbReference type="EMBL" id="JBHSFV010000004">
    <property type="protein sequence ID" value="MFC4634061.1"/>
    <property type="molecule type" value="Genomic_DNA"/>
</dbReference>
<sequence length="206" mass="22795">MKIFFRITIFAVLFTLSCQLQSQNRFGAYGGASLTGLSDGVLSNITVNPPLGIHLGALYEWELSEKIAFRPKVAFSQQGDREDSQVGTTFGSFALDYKLTYLNVPLQFKFFSQPYFLAGPQIGYLLSIDKGDVDAGNLDSSFDYGVSVGIGYDIDPFFMELTFYQGLSTLITTPDGALPLGGTDDLTNQVFQVSVGYYFTKKKKRR</sequence>
<dbReference type="Gene3D" id="2.40.160.20">
    <property type="match status" value="1"/>
</dbReference>
<feature type="domain" description="Outer membrane protein beta-barrel" evidence="1">
    <location>
        <begin position="22"/>
        <end position="171"/>
    </location>
</feature>
<evidence type="ECO:0000313" key="3">
    <source>
        <dbReference type="Proteomes" id="UP001596043"/>
    </source>
</evidence>
<gene>
    <name evidence="2" type="ORF">ACFO3O_09090</name>
</gene>
<evidence type="ECO:0000259" key="1">
    <source>
        <dbReference type="Pfam" id="PF13568"/>
    </source>
</evidence>
<dbReference type="InterPro" id="IPR025665">
    <property type="entry name" value="Beta-barrel_OMP_2"/>
</dbReference>
<reference evidence="3" key="1">
    <citation type="journal article" date="2019" name="Int. J. Syst. Evol. Microbiol.">
        <title>The Global Catalogue of Microorganisms (GCM) 10K type strain sequencing project: providing services to taxonomists for standard genome sequencing and annotation.</title>
        <authorList>
            <consortium name="The Broad Institute Genomics Platform"/>
            <consortium name="The Broad Institute Genome Sequencing Center for Infectious Disease"/>
            <person name="Wu L."/>
            <person name="Ma J."/>
        </authorList>
    </citation>
    <scope>NUCLEOTIDE SEQUENCE [LARGE SCALE GENOMIC DNA]</scope>
    <source>
        <strain evidence="3">YJ-61-S</strain>
    </source>
</reference>
<dbReference type="Pfam" id="PF13568">
    <property type="entry name" value="OMP_b-brl_2"/>
    <property type="match status" value="1"/>
</dbReference>
<comment type="caution">
    <text evidence="2">The sequence shown here is derived from an EMBL/GenBank/DDBJ whole genome shotgun (WGS) entry which is preliminary data.</text>
</comment>
<name>A0ABV9HV93_9FLAO</name>
<dbReference type="PROSITE" id="PS51257">
    <property type="entry name" value="PROKAR_LIPOPROTEIN"/>
    <property type="match status" value="1"/>
</dbReference>
<accession>A0ABV9HV93</accession>
<dbReference type="Proteomes" id="UP001596043">
    <property type="component" value="Unassembled WGS sequence"/>
</dbReference>
<evidence type="ECO:0000313" key="2">
    <source>
        <dbReference type="EMBL" id="MFC4634061.1"/>
    </source>
</evidence>
<proteinExistence type="predicted"/>
<organism evidence="2 3">
    <name type="scientific">Dokdonia ponticola</name>
    <dbReference type="NCBI Taxonomy" id="2041041"/>
    <lineage>
        <taxon>Bacteria</taxon>
        <taxon>Pseudomonadati</taxon>
        <taxon>Bacteroidota</taxon>
        <taxon>Flavobacteriia</taxon>
        <taxon>Flavobacteriales</taxon>
        <taxon>Flavobacteriaceae</taxon>
        <taxon>Dokdonia</taxon>
    </lineage>
</organism>